<dbReference type="AlphaFoldDB" id="D3B2B4"/>
<dbReference type="GeneID" id="31358048"/>
<keyword evidence="2" id="KW-1185">Reference proteome</keyword>
<evidence type="ECO:0000313" key="1">
    <source>
        <dbReference type="EMBL" id="EFA84489.1"/>
    </source>
</evidence>
<organism evidence="1 2">
    <name type="scientific">Heterostelium pallidum (strain ATCC 26659 / Pp 5 / PN500)</name>
    <name type="common">Cellular slime mold</name>
    <name type="synonym">Polysphondylium pallidum</name>
    <dbReference type="NCBI Taxonomy" id="670386"/>
    <lineage>
        <taxon>Eukaryota</taxon>
        <taxon>Amoebozoa</taxon>
        <taxon>Evosea</taxon>
        <taxon>Eumycetozoa</taxon>
        <taxon>Dictyostelia</taxon>
        <taxon>Acytosteliales</taxon>
        <taxon>Acytosteliaceae</taxon>
        <taxon>Heterostelium</taxon>
    </lineage>
</organism>
<dbReference type="Gene3D" id="1.20.140.30">
    <property type="entry name" value="MOB kinase activator"/>
    <property type="match status" value="1"/>
</dbReference>
<dbReference type="InParanoid" id="D3B2B4"/>
<sequence>MFRFEISTTSRKHFPSIVRRLYRLFAHAHFHHKELYDEYESKTLLCKRFVKFSTKYDLIQKNSLIIKD</sequence>
<evidence type="ECO:0000313" key="2">
    <source>
        <dbReference type="Proteomes" id="UP000001396"/>
    </source>
</evidence>
<dbReference type="InterPro" id="IPR005301">
    <property type="entry name" value="MOB_kinase_act_fam"/>
</dbReference>
<comment type="caution">
    <text evidence="1">The sequence shown here is derived from an EMBL/GenBank/DDBJ whole genome shotgun (WGS) entry which is preliminary data.</text>
</comment>
<reference evidence="1 2" key="1">
    <citation type="journal article" date="2011" name="Genome Res.">
        <title>Phylogeny-wide analysis of social amoeba genomes highlights ancient origins for complex intercellular communication.</title>
        <authorList>
            <person name="Heidel A.J."/>
            <person name="Lawal H.M."/>
            <person name="Felder M."/>
            <person name="Schilde C."/>
            <person name="Helps N.R."/>
            <person name="Tunggal B."/>
            <person name="Rivero F."/>
            <person name="John U."/>
            <person name="Schleicher M."/>
            <person name="Eichinger L."/>
            <person name="Platzer M."/>
            <person name="Noegel A.A."/>
            <person name="Schaap P."/>
            <person name="Gloeckner G."/>
        </authorList>
    </citation>
    <scope>NUCLEOTIDE SEQUENCE [LARGE SCALE GENOMIC DNA]</scope>
    <source>
        <strain evidence="2">ATCC 26659 / Pp 5 / PN500</strain>
    </source>
</reference>
<dbReference type="EMBL" id="ADBJ01000009">
    <property type="protein sequence ID" value="EFA84489.1"/>
    <property type="molecule type" value="Genomic_DNA"/>
</dbReference>
<protein>
    <submittedName>
        <fullName evidence="1">Uncharacterized protein</fullName>
    </submittedName>
</protein>
<dbReference type="Pfam" id="PF03637">
    <property type="entry name" value="Mob1_phocein"/>
    <property type="match status" value="1"/>
</dbReference>
<accession>D3B2B4</accession>
<gene>
    <name evidence="1" type="ORF">PPL_02523</name>
</gene>
<dbReference type="SUPFAM" id="SSF101152">
    <property type="entry name" value="Mob1/phocein"/>
    <property type="match status" value="1"/>
</dbReference>
<dbReference type="InterPro" id="IPR036703">
    <property type="entry name" value="MOB_kinase_act_sf"/>
</dbReference>
<name>D3B2B4_HETP5</name>
<dbReference type="Proteomes" id="UP000001396">
    <property type="component" value="Unassembled WGS sequence"/>
</dbReference>
<dbReference type="RefSeq" id="XP_020436603.1">
    <property type="nucleotide sequence ID" value="XM_020573508.1"/>
</dbReference>
<proteinExistence type="predicted"/>
<dbReference type="STRING" id="670386.D3B2B4"/>